<reference evidence="1 2" key="1">
    <citation type="submission" date="2015-04" db="EMBL/GenBank/DDBJ databases">
        <title>Draft genome sequence of bacteremic isolate Catabacter hongkongensis type strain HKU16T.</title>
        <authorList>
            <person name="Lau S.K."/>
            <person name="Teng J.L."/>
            <person name="Huang Y."/>
            <person name="Curreem S.O."/>
            <person name="Tsui S.K."/>
            <person name="Woo P.C."/>
        </authorList>
    </citation>
    <scope>NUCLEOTIDE SEQUENCE [LARGE SCALE GENOMIC DNA]</scope>
    <source>
        <strain evidence="1 2">HKU16</strain>
    </source>
</reference>
<dbReference type="InterPro" id="IPR014722">
    <property type="entry name" value="Rib_uL2_dom2"/>
</dbReference>
<gene>
    <name evidence="1" type="ORF">CHK_2951</name>
</gene>
<evidence type="ECO:0008006" key="3">
    <source>
        <dbReference type="Google" id="ProtNLM"/>
    </source>
</evidence>
<dbReference type="SUPFAM" id="SSF50104">
    <property type="entry name" value="Translation proteins SH3-like domain"/>
    <property type="match status" value="1"/>
</dbReference>
<proteinExistence type="predicted"/>
<accession>A0A0M2NAU3</accession>
<organism evidence="1 2">
    <name type="scientific">Christensenella hongkongensis</name>
    <dbReference type="NCBI Taxonomy" id="270498"/>
    <lineage>
        <taxon>Bacteria</taxon>
        <taxon>Bacillati</taxon>
        <taxon>Bacillota</taxon>
        <taxon>Clostridia</taxon>
        <taxon>Christensenellales</taxon>
        <taxon>Christensenellaceae</taxon>
        <taxon>Christensenella</taxon>
    </lineage>
</organism>
<keyword evidence="2" id="KW-1185">Reference proteome</keyword>
<dbReference type="EMBL" id="LAYJ01000133">
    <property type="protein sequence ID" value="KKI49373.1"/>
    <property type="molecule type" value="Genomic_DNA"/>
</dbReference>
<comment type="caution">
    <text evidence="1">The sequence shown here is derived from an EMBL/GenBank/DDBJ whole genome shotgun (WGS) entry which is preliminary data.</text>
</comment>
<protein>
    <recommendedName>
        <fullName evidence="3">RNA-binding protein</fullName>
    </recommendedName>
</protein>
<dbReference type="Gene3D" id="2.30.30.30">
    <property type="match status" value="1"/>
</dbReference>
<dbReference type="Proteomes" id="UP000034076">
    <property type="component" value="Unassembled WGS sequence"/>
</dbReference>
<dbReference type="InterPro" id="IPR008991">
    <property type="entry name" value="Translation_prot_SH3-like_sf"/>
</dbReference>
<dbReference type="STRING" id="270498.CHK_2951"/>
<sequence>MLSRSGRDKGRAFLIVGVIDSPYVLIADGGLRRLAKPKKKKLKHLDLQPMVLENIQEKLTQGKKVFDAELRSALKNAMESQKEE</sequence>
<evidence type="ECO:0000313" key="2">
    <source>
        <dbReference type="Proteomes" id="UP000034076"/>
    </source>
</evidence>
<name>A0A0M2NAU3_9FIRM</name>
<dbReference type="AlphaFoldDB" id="A0A0M2NAU3"/>
<evidence type="ECO:0000313" key="1">
    <source>
        <dbReference type="EMBL" id="KKI49373.1"/>
    </source>
</evidence>